<feature type="compositionally biased region" description="Basic and acidic residues" evidence="1">
    <location>
        <begin position="908"/>
        <end position="917"/>
    </location>
</feature>
<dbReference type="AlphaFoldDB" id="A0A8J1XVA8"/>
<evidence type="ECO:0000313" key="3">
    <source>
        <dbReference type="EMBL" id="CAH1787336.1"/>
    </source>
</evidence>
<feature type="compositionally biased region" description="Basic and acidic residues" evidence="1">
    <location>
        <begin position="612"/>
        <end position="629"/>
    </location>
</feature>
<keyword evidence="2" id="KW-0472">Membrane</keyword>
<evidence type="ECO:0000313" key="4">
    <source>
        <dbReference type="Proteomes" id="UP000749559"/>
    </source>
</evidence>
<dbReference type="PANTHER" id="PTHR21590">
    <property type="entry name" value="SEA DOMAIN-CONTAINING PROTEIN"/>
    <property type="match status" value="1"/>
</dbReference>
<feature type="region of interest" description="Disordered" evidence="1">
    <location>
        <begin position="589"/>
        <end position="744"/>
    </location>
</feature>
<evidence type="ECO:0000256" key="2">
    <source>
        <dbReference type="SAM" id="Phobius"/>
    </source>
</evidence>
<keyword evidence="2" id="KW-0812">Transmembrane</keyword>
<feature type="region of interest" description="Disordered" evidence="1">
    <location>
        <begin position="843"/>
        <end position="933"/>
    </location>
</feature>
<feature type="region of interest" description="Disordered" evidence="1">
    <location>
        <begin position="407"/>
        <end position="449"/>
    </location>
</feature>
<sequence>TNSPNVTLETTAVTTKSSTVASGPTIVTSEPTDVTTNLPNVTLETTAVTTKSSTVTADPSTLTNKPVNVTSKANNVTNNPAINVTSEPTTITTEITPDANLTIEPSIARNILGVQVKVKLEENITSNKFISAMKTGLNEAFFEALERAGRTRKKRNTWKDRYEVEILGVERTPNVTSKAVDTSFVHYEDGKIVDAFVAVSLHERLNDNELSAILGYAVLKPVHALAAPPPTPTALPVLLWSLVVTVPSLLLLMIIILMVAYLCRQKKSRVISLADETKKRDVDSLQMHNLAIDLEKGDIVNSTPIVTTEFYSDPSHPTLPNIIPESATYRNGSVNKRCRMQMFTPAKQTRFTNGLQKYPQKQNDHPQGLANLGYASDAFSLPESTLTNVTPETPIVLSDDTLSVSRRNLHLKPRDRLSRSERQQLSMSRQTGKRLSFDSTVRQEHQDQPIKKEQVFSTEMSPYAGMNGDLKSSRESLVSGTSFDSTASSASLFEHVAKMSRFDDISENRAAIPPLRIRSSVHPSDAGSFELPTTCISPPGGRIPNGLLGDGGAEPNINGDIGRHSKYIPIKIRSSPMIGQEGLMRPGEVETHLDDKAEMERQKNKQRHRERARYDDELESMKADREARRKLYKAKKTKKAHRDKEREEDVSKKLEEDKKLGRNMRAGTSHPESKHSRRRSSSAESPRVHKHREKHKSHPAALHTHHPKMPRHHSKSSYRGHHQPVETDTRGRYSVEKPSRREPVKLTGYRNFEPPKYSYPPPIFHEHFASPESDEKLARRRYLQLQQQKQRDQIERQQLLRETAQQLVNDALLRKEIQLQKQSEDSKMLNEILDDAFSLANVLRPDQSKSRSDKGSANNSPRDIDPNSETQSQNSDIKSHHSDTRSHHSDPSSLKSSRTKHKSLNDVLLRKQSEKVDSNSNSPRLGKLTDEDRKVLIHTIQEELQRMKLSGNE</sequence>
<dbReference type="Proteomes" id="UP000749559">
    <property type="component" value="Unassembled WGS sequence"/>
</dbReference>
<feature type="non-terminal residue" evidence="3">
    <location>
        <position position="1"/>
    </location>
</feature>
<feature type="compositionally biased region" description="Basic and acidic residues" evidence="1">
    <location>
        <begin position="642"/>
        <end position="660"/>
    </location>
</feature>
<name>A0A8J1XVA8_OWEFU</name>
<keyword evidence="4" id="KW-1185">Reference proteome</keyword>
<gene>
    <name evidence="3" type="ORF">OFUS_LOCUS13063</name>
</gene>
<comment type="caution">
    <text evidence="3">The sequence shown here is derived from an EMBL/GenBank/DDBJ whole genome shotgun (WGS) entry which is preliminary data.</text>
</comment>
<dbReference type="EMBL" id="CAIIXF020000006">
    <property type="protein sequence ID" value="CAH1787336.1"/>
    <property type="molecule type" value="Genomic_DNA"/>
</dbReference>
<feature type="compositionally biased region" description="Basic and acidic residues" evidence="1">
    <location>
        <begin position="723"/>
        <end position="744"/>
    </location>
</feature>
<feature type="compositionally biased region" description="Low complexity" evidence="1">
    <location>
        <begin position="1"/>
        <end position="22"/>
    </location>
</feature>
<reference evidence="3" key="1">
    <citation type="submission" date="2022-03" db="EMBL/GenBank/DDBJ databases">
        <authorList>
            <person name="Martin C."/>
        </authorList>
    </citation>
    <scope>NUCLEOTIDE SEQUENCE</scope>
</reference>
<feature type="compositionally biased region" description="Basic and acidic residues" evidence="1">
    <location>
        <begin position="589"/>
        <end position="603"/>
    </location>
</feature>
<proteinExistence type="predicted"/>
<feature type="transmembrane region" description="Helical" evidence="2">
    <location>
        <begin position="237"/>
        <end position="263"/>
    </location>
</feature>
<accession>A0A8J1XVA8</accession>
<feature type="compositionally biased region" description="Polar residues" evidence="1">
    <location>
        <begin position="855"/>
        <end position="876"/>
    </location>
</feature>
<evidence type="ECO:0000256" key="1">
    <source>
        <dbReference type="SAM" id="MobiDB-lite"/>
    </source>
</evidence>
<keyword evidence="2" id="KW-1133">Transmembrane helix</keyword>
<organism evidence="3 4">
    <name type="scientific">Owenia fusiformis</name>
    <name type="common">Polychaete worm</name>
    <dbReference type="NCBI Taxonomy" id="6347"/>
    <lineage>
        <taxon>Eukaryota</taxon>
        <taxon>Metazoa</taxon>
        <taxon>Spiralia</taxon>
        <taxon>Lophotrochozoa</taxon>
        <taxon>Annelida</taxon>
        <taxon>Polychaeta</taxon>
        <taxon>Sedentaria</taxon>
        <taxon>Canalipalpata</taxon>
        <taxon>Sabellida</taxon>
        <taxon>Oweniida</taxon>
        <taxon>Oweniidae</taxon>
        <taxon>Owenia</taxon>
    </lineage>
</organism>
<dbReference type="PANTHER" id="PTHR21590:SF6">
    <property type="entry name" value="SEA DOMAIN-CONTAINING PROTEIN"/>
    <property type="match status" value="1"/>
</dbReference>
<feature type="compositionally biased region" description="Basic residues" evidence="1">
    <location>
        <begin position="630"/>
        <end position="641"/>
    </location>
</feature>
<feature type="compositionally biased region" description="Basic and acidic residues" evidence="1">
    <location>
        <begin position="877"/>
        <end position="890"/>
    </location>
</feature>
<protein>
    <submittedName>
        <fullName evidence="3">Uncharacterized protein</fullName>
    </submittedName>
</protein>
<feature type="compositionally biased region" description="Basic and acidic residues" evidence="1">
    <location>
        <begin position="412"/>
        <end position="422"/>
    </location>
</feature>
<feature type="compositionally biased region" description="Basic residues" evidence="1">
    <location>
        <begin position="688"/>
        <end position="722"/>
    </location>
</feature>
<feature type="region of interest" description="Disordered" evidence="1">
    <location>
        <begin position="1"/>
        <end position="33"/>
    </location>
</feature>